<evidence type="ECO:0000313" key="7">
    <source>
        <dbReference type="Proteomes" id="UP000000314"/>
    </source>
</evidence>
<evidence type="ECO:0000256" key="4">
    <source>
        <dbReference type="ARBA" id="ARBA00022801"/>
    </source>
</evidence>
<dbReference type="InParanoid" id="C4R2Y9"/>
<sequence>MVLIAAGQMCSGADLAINGRAAARLAEKAAHMGCKALFLPEAADYVARNATHSKSLCMPSESSPFVLTLQSKIRELKALGRPLCVCVGVHEPANDARGRVKNTLLWLNSHGDIAQRYQKLHLFDVALEDGRSLRESDSVQPGANLIPPFNSPVGKVGLAICYDIRFPELSLRLRALGAQLLAFPSAFTMRTGAAHWELLGRARAVDTQCYVVMAAQAGRHGTGESVGLTGEAPALPRESYGHAMIVDPWGSILAQCSDVGRGTEDICIADIDLDRLDTVRRDMPLWEQRRSDVFGNC</sequence>
<protein>
    <submittedName>
        <fullName evidence="6">Nit protein</fullName>
    </submittedName>
</protein>
<dbReference type="OrthoDB" id="10250282at2759"/>
<dbReference type="GeneID" id="8199174"/>
<dbReference type="STRING" id="644223.C4R2Y9"/>
<comment type="subcellular location">
    <subcellularLocation>
        <location evidence="1">Cytoplasm</location>
    </subcellularLocation>
</comment>
<dbReference type="PANTHER" id="PTHR23088">
    <property type="entry name" value="NITRILASE-RELATED"/>
    <property type="match status" value="1"/>
</dbReference>
<dbReference type="HOGENOM" id="CLU_030130_1_2_1"/>
<dbReference type="GO" id="GO:0005737">
    <property type="term" value="C:cytoplasm"/>
    <property type="evidence" value="ECO:0007669"/>
    <property type="project" value="UniProtKB-SubCell"/>
</dbReference>
<dbReference type="Gene3D" id="3.60.110.10">
    <property type="entry name" value="Carbon-nitrogen hydrolase"/>
    <property type="match status" value="1"/>
</dbReference>
<dbReference type="Proteomes" id="UP000000314">
    <property type="component" value="Chromosome 2"/>
</dbReference>
<dbReference type="Pfam" id="PF00795">
    <property type="entry name" value="CN_hydrolase"/>
    <property type="match status" value="1"/>
</dbReference>
<dbReference type="InterPro" id="IPR036526">
    <property type="entry name" value="C-N_Hydrolase_sf"/>
</dbReference>
<dbReference type="InterPro" id="IPR001110">
    <property type="entry name" value="UPF0012_CS"/>
</dbReference>
<dbReference type="RefSeq" id="XP_002492143.1">
    <property type="nucleotide sequence ID" value="XM_002492098.1"/>
</dbReference>
<organism evidence="6 7">
    <name type="scientific">Komagataella phaffii (strain GS115 / ATCC 20864)</name>
    <name type="common">Yeast</name>
    <name type="synonym">Pichia pastoris</name>
    <dbReference type="NCBI Taxonomy" id="644223"/>
    <lineage>
        <taxon>Eukaryota</taxon>
        <taxon>Fungi</taxon>
        <taxon>Dikarya</taxon>
        <taxon>Ascomycota</taxon>
        <taxon>Saccharomycotina</taxon>
        <taxon>Pichiomycetes</taxon>
        <taxon>Pichiales</taxon>
        <taxon>Pichiaceae</taxon>
        <taxon>Komagataella</taxon>
    </lineage>
</organism>
<accession>C4R2Y9</accession>
<name>C4R2Y9_KOMPG</name>
<reference evidence="6 7" key="1">
    <citation type="journal article" date="2009" name="Nat. Biotechnol.">
        <title>Genome sequence of the recombinant protein production host Pichia pastoris.</title>
        <authorList>
            <person name="De Schutter K."/>
            <person name="Lin Y.C."/>
            <person name="Tiels P."/>
            <person name="Van Hecke A."/>
            <person name="Glinka S."/>
            <person name="Weber-Lehmann J."/>
            <person name="Rouze P."/>
            <person name="Van de Peer Y."/>
            <person name="Callewaert N."/>
        </authorList>
    </citation>
    <scope>NUCLEOTIDE SEQUENCE [LARGE SCALE GENOMIC DNA]</scope>
    <source>
        <strain evidence="7">GS115 / ATCC 20864</strain>
    </source>
</reference>
<dbReference type="FunCoup" id="C4R2Y9">
    <property type="interactions" value="89"/>
</dbReference>
<evidence type="ECO:0000259" key="5">
    <source>
        <dbReference type="PROSITE" id="PS50263"/>
    </source>
</evidence>
<proteinExistence type="inferred from homology"/>
<dbReference type="FunFam" id="3.60.110.10:FF:000024">
    <property type="entry name" value="Deaminated glutathione amidase"/>
    <property type="match status" value="1"/>
</dbReference>
<dbReference type="SMR" id="C4R2Y9"/>
<gene>
    <name evidence="6" type="ordered locus">PAS_chr2-2_0070</name>
</gene>
<evidence type="ECO:0000256" key="3">
    <source>
        <dbReference type="ARBA" id="ARBA00022490"/>
    </source>
</evidence>
<feature type="domain" description="CN hydrolase" evidence="5">
    <location>
        <begin position="2"/>
        <end position="273"/>
    </location>
</feature>
<dbReference type="KEGG" id="ppa:PAS_chr2-2_0070"/>
<dbReference type="PROSITE" id="PS01227">
    <property type="entry name" value="UPF0012"/>
    <property type="match status" value="1"/>
</dbReference>
<dbReference type="InterPro" id="IPR045254">
    <property type="entry name" value="Nit1/2_C-N_Hydrolase"/>
</dbReference>
<dbReference type="EMBL" id="FN392320">
    <property type="protein sequence ID" value="CAY69863.1"/>
    <property type="molecule type" value="Genomic_DNA"/>
</dbReference>
<dbReference type="SUPFAM" id="SSF56317">
    <property type="entry name" value="Carbon-nitrogen hydrolase"/>
    <property type="match status" value="1"/>
</dbReference>
<evidence type="ECO:0000256" key="2">
    <source>
        <dbReference type="ARBA" id="ARBA00010613"/>
    </source>
</evidence>
<dbReference type="CDD" id="cd07572">
    <property type="entry name" value="nit"/>
    <property type="match status" value="1"/>
</dbReference>
<dbReference type="GO" id="GO:0016811">
    <property type="term" value="F:hydrolase activity, acting on carbon-nitrogen (but not peptide) bonds, in linear amides"/>
    <property type="evidence" value="ECO:0007669"/>
    <property type="project" value="InterPro"/>
</dbReference>
<comment type="similarity">
    <text evidence="2">Belongs to the carbon-nitrogen hydrolase superfamily. NIT1/NIT2 family.</text>
</comment>
<dbReference type="OMA" id="MRVAVCQ"/>
<evidence type="ECO:0000256" key="1">
    <source>
        <dbReference type="ARBA" id="ARBA00004496"/>
    </source>
</evidence>
<keyword evidence="4" id="KW-0378">Hydrolase</keyword>
<dbReference type="eggNOG" id="KOG0807">
    <property type="taxonomic scope" value="Eukaryota"/>
</dbReference>
<keyword evidence="7" id="KW-1185">Reference proteome</keyword>
<keyword evidence="3" id="KW-0963">Cytoplasm</keyword>
<dbReference type="PROSITE" id="PS50263">
    <property type="entry name" value="CN_HYDROLASE"/>
    <property type="match status" value="1"/>
</dbReference>
<dbReference type="InterPro" id="IPR003010">
    <property type="entry name" value="C-N_Hydrolase"/>
</dbReference>
<dbReference type="PANTHER" id="PTHR23088:SF27">
    <property type="entry name" value="DEAMINATED GLUTATHIONE AMIDASE"/>
    <property type="match status" value="1"/>
</dbReference>
<dbReference type="AlphaFoldDB" id="C4R2Y9"/>
<evidence type="ECO:0000313" key="6">
    <source>
        <dbReference type="EMBL" id="CAY69863.1"/>
    </source>
</evidence>